<comment type="caution">
    <text evidence="2">The sequence shown here is derived from an EMBL/GenBank/DDBJ whole genome shotgun (WGS) entry which is preliminary data.</text>
</comment>
<dbReference type="PANTHER" id="PTHR45023:SF4">
    <property type="entry name" value="GLYCINE-RICH PROTEIN-RELATED"/>
    <property type="match status" value="1"/>
</dbReference>
<reference evidence="2 3" key="3">
    <citation type="submission" date="2019-11" db="EMBL/GenBank/DDBJ databases">
        <title>A de novo genome assembly of a pear dwarfing rootstock.</title>
        <authorList>
            <person name="Wang F."/>
            <person name="Wang J."/>
            <person name="Li S."/>
            <person name="Zhang Y."/>
            <person name="Fang M."/>
            <person name="Ma L."/>
            <person name="Zhao Y."/>
            <person name="Jiang S."/>
        </authorList>
    </citation>
    <scope>NUCLEOTIDE SEQUENCE [LARGE SCALE GENOMIC DNA]</scope>
    <source>
        <strain evidence="2">S2</strain>
        <tissue evidence="2">Leaf</tissue>
    </source>
</reference>
<evidence type="ECO:0000313" key="3">
    <source>
        <dbReference type="Proteomes" id="UP000327157"/>
    </source>
</evidence>
<keyword evidence="3" id="KW-1185">Reference proteome</keyword>
<reference evidence="2 3" key="1">
    <citation type="submission" date="2019-09" db="EMBL/GenBank/DDBJ databases">
        <authorList>
            <person name="Ou C."/>
        </authorList>
    </citation>
    <scope>NUCLEOTIDE SEQUENCE [LARGE SCALE GENOMIC DNA]</scope>
    <source>
        <strain evidence="2">S2</strain>
        <tissue evidence="2">Leaf</tissue>
    </source>
</reference>
<dbReference type="AlphaFoldDB" id="A0A5N5HUW5"/>
<dbReference type="InterPro" id="IPR001005">
    <property type="entry name" value="SANT/Myb"/>
</dbReference>
<dbReference type="PANTHER" id="PTHR45023">
    <property type="match status" value="1"/>
</dbReference>
<reference evidence="3" key="2">
    <citation type="submission" date="2019-10" db="EMBL/GenBank/DDBJ databases">
        <title>A de novo genome assembly of a pear dwarfing rootstock.</title>
        <authorList>
            <person name="Wang F."/>
            <person name="Wang J."/>
            <person name="Li S."/>
            <person name="Zhang Y."/>
            <person name="Fang M."/>
            <person name="Ma L."/>
            <person name="Zhao Y."/>
            <person name="Jiang S."/>
        </authorList>
    </citation>
    <scope>NUCLEOTIDE SEQUENCE [LARGE SCALE GENOMIC DNA]</scope>
</reference>
<feature type="domain" description="Myb-like" evidence="1">
    <location>
        <begin position="3"/>
        <end position="75"/>
    </location>
</feature>
<evidence type="ECO:0000313" key="2">
    <source>
        <dbReference type="EMBL" id="KAB2631338.1"/>
    </source>
</evidence>
<dbReference type="OrthoDB" id="1174484at2759"/>
<proteinExistence type="predicted"/>
<evidence type="ECO:0000259" key="1">
    <source>
        <dbReference type="PROSITE" id="PS50090"/>
    </source>
</evidence>
<dbReference type="EMBL" id="SMOL01000143">
    <property type="protein sequence ID" value="KAB2631338.1"/>
    <property type="molecule type" value="Genomic_DNA"/>
</dbReference>
<protein>
    <recommendedName>
        <fullName evidence="1">Myb-like domain-containing protein</fullName>
    </recommendedName>
</protein>
<name>A0A5N5HUW5_9ROSA</name>
<gene>
    <name evidence="2" type="ORF">D8674_008857</name>
</gene>
<organism evidence="2 3">
    <name type="scientific">Pyrus ussuriensis x Pyrus communis</name>
    <dbReference type="NCBI Taxonomy" id="2448454"/>
    <lineage>
        <taxon>Eukaryota</taxon>
        <taxon>Viridiplantae</taxon>
        <taxon>Streptophyta</taxon>
        <taxon>Embryophyta</taxon>
        <taxon>Tracheophyta</taxon>
        <taxon>Spermatophyta</taxon>
        <taxon>Magnoliopsida</taxon>
        <taxon>eudicotyledons</taxon>
        <taxon>Gunneridae</taxon>
        <taxon>Pentapetalae</taxon>
        <taxon>rosids</taxon>
        <taxon>fabids</taxon>
        <taxon>Rosales</taxon>
        <taxon>Rosaceae</taxon>
        <taxon>Amygdaloideae</taxon>
        <taxon>Maleae</taxon>
        <taxon>Pyrus</taxon>
    </lineage>
</organism>
<sequence length="189" mass="21781">MASPTMKGKAWARKEDEALCKAYRWVSEDRVRGNCQTNDGVWTLVSKKYLEFYEGITPLNIQNHKSCSSRWKENLQPSLNRWHQALLATASRHENGSNSYDEVCQAEELYMESSSKSFQFHNCWEICKGWVLFEDPPQHKAPTLVFRTASLTADMDEDGSPTIQQTRVENPSSVKVPYLGLWDETRREG</sequence>
<dbReference type="Proteomes" id="UP000327157">
    <property type="component" value="Chromosome 12"/>
</dbReference>
<dbReference type="PROSITE" id="PS50090">
    <property type="entry name" value="MYB_LIKE"/>
    <property type="match status" value="1"/>
</dbReference>
<accession>A0A5N5HUW5</accession>